<accession>A0AAV1ANR8</accession>
<dbReference type="InterPro" id="IPR012337">
    <property type="entry name" value="RNaseH-like_sf"/>
</dbReference>
<reference evidence="2 3" key="1">
    <citation type="submission" date="2023-01" db="EMBL/GenBank/DDBJ databases">
        <authorList>
            <person name="Kreplak J."/>
        </authorList>
    </citation>
    <scope>NUCLEOTIDE SEQUENCE [LARGE SCALE GENOMIC DNA]</scope>
</reference>
<dbReference type="EMBL" id="OX451739">
    <property type="protein sequence ID" value="CAI8611704.1"/>
    <property type="molecule type" value="Genomic_DNA"/>
</dbReference>
<feature type="domain" description="Integrase catalytic" evidence="1">
    <location>
        <begin position="40"/>
        <end position="126"/>
    </location>
</feature>
<dbReference type="AlphaFoldDB" id="A0AAV1ANR8"/>
<evidence type="ECO:0000313" key="2">
    <source>
        <dbReference type="EMBL" id="CAI8611704.1"/>
    </source>
</evidence>
<dbReference type="Proteomes" id="UP001157006">
    <property type="component" value="Chromosome 4"/>
</dbReference>
<proteinExistence type="predicted"/>
<dbReference type="Gene3D" id="3.30.420.10">
    <property type="entry name" value="Ribonuclease H-like superfamily/Ribonuclease H"/>
    <property type="match status" value="1"/>
</dbReference>
<organism evidence="2 3">
    <name type="scientific">Vicia faba</name>
    <name type="common">Broad bean</name>
    <name type="synonym">Faba vulgaris</name>
    <dbReference type="NCBI Taxonomy" id="3906"/>
    <lineage>
        <taxon>Eukaryota</taxon>
        <taxon>Viridiplantae</taxon>
        <taxon>Streptophyta</taxon>
        <taxon>Embryophyta</taxon>
        <taxon>Tracheophyta</taxon>
        <taxon>Spermatophyta</taxon>
        <taxon>Magnoliopsida</taxon>
        <taxon>eudicotyledons</taxon>
        <taxon>Gunneridae</taxon>
        <taxon>Pentapetalae</taxon>
        <taxon>rosids</taxon>
        <taxon>fabids</taxon>
        <taxon>Fabales</taxon>
        <taxon>Fabaceae</taxon>
        <taxon>Papilionoideae</taxon>
        <taxon>50 kb inversion clade</taxon>
        <taxon>NPAAA clade</taxon>
        <taxon>Hologalegina</taxon>
        <taxon>IRL clade</taxon>
        <taxon>Fabeae</taxon>
        <taxon>Vicia</taxon>
    </lineage>
</organism>
<dbReference type="PANTHER" id="PTHR47266">
    <property type="entry name" value="ENDONUCLEASE-RELATED"/>
    <property type="match status" value="1"/>
</dbReference>
<name>A0AAV1ANR8_VICFA</name>
<dbReference type="GO" id="GO:0003676">
    <property type="term" value="F:nucleic acid binding"/>
    <property type="evidence" value="ECO:0007669"/>
    <property type="project" value="InterPro"/>
</dbReference>
<gene>
    <name evidence="2" type="ORF">VFH_IV242720</name>
</gene>
<dbReference type="GO" id="GO:0015074">
    <property type="term" value="P:DNA integration"/>
    <property type="evidence" value="ECO:0007669"/>
    <property type="project" value="InterPro"/>
</dbReference>
<dbReference type="InterPro" id="IPR052160">
    <property type="entry name" value="Gypsy_RT_Integrase-like"/>
</dbReference>
<dbReference type="InterPro" id="IPR001584">
    <property type="entry name" value="Integrase_cat-core"/>
</dbReference>
<keyword evidence="3" id="KW-1185">Reference proteome</keyword>
<dbReference type="PROSITE" id="PS50994">
    <property type="entry name" value="INTEGRASE"/>
    <property type="match status" value="1"/>
</dbReference>
<dbReference type="SUPFAM" id="SSF53098">
    <property type="entry name" value="Ribonuclease H-like"/>
    <property type="match status" value="1"/>
</dbReference>
<sequence>MSLSSWVFLMKFCIRRVRIMQLQMPYLEPLMVTLWDSILKSYEQDSALQDLKLQLGISQSLTTIYHPQSDGESEVLNRCLQHYLRAMTRQWPKEWVNWLPLYEWWYNTTYHSVIQTTPFEIVYGQAPSLHLPYFPQSTKVEEVDRSFIVRE</sequence>
<dbReference type="InterPro" id="IPR036397">
    <property type="entry name" value="RNaseH_sf"/>
</dbReference>
<evidence type="ECO:0000259" key="1">
    <source>
        <dbReference type="PROSITE" id="PS50994"/>
    </source>
</evidence>
<protein>
    <recommendedName>
        <fullName evidence="1">Integrase catalytic domain-containing protein</fullName>
    </recommendedName>
</protein>
<evidence type="ECO:0000313" key="3">
    <source>
        <dbReference type="Proteomes" id="UP001157006"/>
    </source>
</evidence>